<evidence type="ECO:0000313" key="3">
    <source>
        <dbReference type="EMBL" id="MBW8483174.1"/>
    </source>
</evidence>
<feature type="signal peptide" evidence="1">
    <location>
        <begin position="1"/>
        <end position="23"/>
    </location>
</feature>
<dbReference type="PROSITE" id="PS51704">
    <property type="entry name" value="GP_PDE"/>
    <property type="match status" value="1"/>
</dbReference>
<dbReference type="Pfam" id="PF03009">
    <property type="entry name" value="GDPD"/>
    <property type="match status" value="1"/>
</dbReference>
<accession>A0ABS7FTW5</accession>
<dbReference type="PANTHER" id="PTHR46211:SF14">
    <property type="entry name" value="GLYCEROPHOSPHODIESTER PHOSPHODIESTERASE"/>
    <property type="match status" value="1"/>
</dbReference>
<dbReference type="PANTHER" id="PTHR46211">
    <property type="entry name" value="GLYCEROPHOSPHORYL DIESTER PHOSPHODIESTERASE"/>
    <property type="match status" value="1"/>
</dbReference>
<dbReference type="Proteomes" id="UP000774570">
    <property type="component" value="Unassembled WGS sequence"/>
</dbReference>
<dbReference type="EMBL" id="JAIBOA010000007">
    <property type="protein sequence ID" value="MBW8483174.1"/>
    <property type="molecule type" value="Genomic_DNA"/>
</dbReference>
<gene>
    <name evidence="3" type="ORF">K1Y72_12395</name>
</gene>
<protein>
    <submittedName>
        <fullName evidence="3">Glycerophosphodiester phosphodiesterase</fullName>
    </submittedName>
</protein>
<reference evidence="3 4" key="1">
    <citation type="submission" date="2021-07" db="EMBL/GenBank/DDBJ databases">
        <title>Actinomadura sp. PM05-2 isolated from lichen.</title>
        <authorList>
            <person name="Somphong A."/>
            <person name="Phongsopitanun W."/>
            <person name="Tanasupawat S."/>
            <person name="Peongsungnone V."/>
        </authorList>
    </citation>
    <scope>NUCLEOTIDE SEQUENCE [LARGE SCALE GENOMIC DNA]</scope>
    <source>
        <strain evidence="3 4">PM05-2</strain>
    </source>
</reference>
<name>A0ABS7FTW5_9ACTN</name>
<keyword evidence="4" id="KW-1185">Reference proteome</keyword>
<sequence>MATVVTVAAALVAATVPGGTARAAGPAFDVQAHRGGAGLVVENTLPAFANALRLGVSTLELDVRLTRDGRAVVAHDRRVGAATCRDTGPAAPGDPAYPYVGAYVNALTLAQVRTLDCGSATLPRFPGQRAAPGARMPLLAEVFDLVRRSRATGVRVNVELKAEPGGPTPRERFVQVAAREIRRARIARQVIVQSFDWGALRLMRRAEPRLPLGALADPGHLQSGRPGRSPWLGGLDIDDFGGDPVRAARALGAAVVSPVHGAPPDGAAPAPGYRPYVTRAMVAEAHRIGLRIVPWTVNDAPTMNKLIDDGVDGLITDYPDRLRTVLAARGYALPRPYRAPDPR</sequence>
<feature type="chain" id="PRO_5047135843" evidence="1">
    <location>
        <begin position="24"/>
        <end position="343"/>
    </location>
</feature>
<dbReference type="Gene3D" id="3.20.20.190">
    <property type="entry name" value="Phosphatidylinositol (PI) phosphodiesterase"/>
    <property type="match status" value="1"/>
</dbReference>
<comment type="caution">
    <text evidence="3">The sequence shown here is derived from an EMBL/GenBank/DDBJ whole genome shotgun (WGS) entry which is preliminary data.</text>
</comment>
<dbReference type="InterPro" id="IPR030395">
    <property type="entry name" value="GP_PDE_dom"/>
</dbReference>
<dbReference type="SUPFAM" id="SSF51695">
    <property type="entry name" value="PLC-like phosphodiesterases"/>
    <property type="match status" value="1"/>
</dbReference>
<evidence type="ECO:0000313" key="4">
    <source>
        <dbReference type="Proteomes" id="UP000774570"/>
    </source>
</evidence>
<keyword evidence="1" id="KW-0732">Signal</keyword>
<proteinExistence type="predicted"/>
<feature type="domain" description="GP-PDE" evidence="2">
    <location>
        <begin position="28"/>
        <end position="326"/>
    </location>
</feature>
<evidence type="ECO:0000259" key="2">
    <source>
        <dbReference type="PROSITE" id="PS51704"/>
    </source>
</evidence>
<dbReference type="InterPro" id="IPR017946">
    <property type="entry name" value="PLC-like_Pdiesterase_TIM-brl"/>
</dbReference>
<evidence type="ECO:0000256" key="1">
    <source>
        <dbReference type="SAM" id="SignalP"/>
    </source>
</evidence>
<organism evidence="3 4">
    <name type="scientific">Actinomadura parmotrematis</name>
    <dbReference type="NCBI Taxonomy" id="2864039"/>
    <lineage>
        <taxon>Bacteria</taxon>
        <taxon>Bacillati</taxon>
        <taxon>Actinomycetota</taxon>
        <taxon>Actinomycetes</taxon>
        <taxon>Streptosporangiales</taxon>
        <taxon>Thermomonosporaceae</taxon>
        <taxon>Actinomadura</taxon>
    </lineage>
</organism>